<feature type="transmembrane region" description="Helical" evidence="1">
    <location>
        <begin position="122"/>
        <end position="143"/>
    </location>
</feature>
<proteinExistence type="predicted"/>
<dbReference type="GO" id="GO:0005886">
    <property type="term" value="C:plasma membrane"/>
    <property type="evidence" value="ECO:0007669"/>
    <property type="project" value="TreeGrafter"/>
</dbReference>
<keyword evidence="3" id="KW-1185">Reference proteome</keyword>
<reference evidence="2 3" key="1">
    <citation type="submission" date="2019-09" db="EMBL/GenBank/DDBJ databases">
        <title>A chromosome-level genome assembly of the Chinese tupelo Nyssa sinensis.</title>
        <authorList>
            <person name="Yang X."/>
            <person name="Kang M."/>
            <person name="Yang Y."/>
            <person name="Xiong H."/>
            <person name="Wang M."/>
            <person name="Zhang Z."/>
            <person name="Wang Z."/>
            <person name="Wu H."/>
            <person name="Ma T."/>
            <person name="Liu J."/>
            <person name="Xi Z."/>
        </authorList>
    </citation>
    <scope>NUCLEOTIDE SEQUENCE [LARGE SCALE GENOMIC DNA]</scope>
    <source>
        <strain evidence="2">J267</strain>
        <tissue evidence="2">Leaf</tissue>
    </source>
</reference>
<dbReference type="AlphaFoldDB" id="A0A5J5AYE8"/>
<dbReference type="Proteomes" id="UP000325577">
    <property type="component" value="Linkage Group LG17"/>
</dbReference>
<keyword evidence="1" id="KW-0472">Membrane</keyword>
<dbReference type="InterPro" id="IPR040283">
    <property type="entry name" value="DDB_G0292058-like"/>
</dbReference>
<dbReference type="GO" id="GO:0009506">
    <property type="term" value="C:plasmodesma"/>
    <property type="evidence" value="ECO:0007669"/>
    <property type="project" value="TreeGrafter"/>
</dbReference>
<gene>
    <name evidence="2" type="ORF">F0562_030251</name>
</gene>
<evidence type="ECO:0000313" key="2">
    <source>
        <dbReference type="EMBL" id="KAA8535248.1"/>
    </source>
</evidence>
<accession>A0A5J5AYE8</accession>
<evidence type="ECO:0000313" key="3">
    <source>
        <dbReference type="Proteomes" id="UP000325577"/>
    </source>
</evidence>
<dbReference type="EMBL" id="CM018040">
    <property type="protein sequence ID" value="KAA8535248.1"/>
    <property type="molecule type" value="Genomic_DNA"/>
</dbReference>
<keyword evidence="1" id="KW-0812">Transmembrane</keyword>
<evidence type="ECO:0000256" key="1">
    <source>
        <dbReference type="SAM" id="Phobius"/>
    </source>
</evidence>
<dbReference type="PANTHER" id="PTHR31414:SF15">
    <property type="entry name" value="PLASMA MEMBRANE FUSION PROTEIN"/>
    <property type="match status" value="1"/>
</dbReference>
<protein>
    <submittedName>
        <fullName evidence="2">Uncharacterized protein</fullName>
    </submittedName>
</protein>
<organism evidence="2 3">
    <name type="scientific">Nyssa sinensis</name>
    <dbReference type="NCBI Taxonomy" id="561372"/>
    <lineage>
        <taxon>Eukaryota</taxon>
        <taxon>Viridiplantae</taxon>
        <taxon>Streptophyta</taxon>
        <taxon>Embryophyta</taxon>
        <taxon>Tracheophyta</taxon>
        <taxon>Spermatophyta</taxon>
        <taxon>Magnoliopsida</taxon>
        <taxon>eudicotyledons</taxon>
        <taxon>Gunneridae</taxon>
        <taxon>Pentapetalae</taxon>
        <taxon>asterids</taxon>
        <taxon>Cornales</taxon>
        <taxon>Nyssaceae</taxon>
        <taxon>Nyssa</taxon>
    </lineage>
</organism>
<feature type="transmembrane region" description="Helical" evidence="1">
    <location>
        <begin position="94"/>
        <end position="115"/>
    </location>
</feature>
<sequence>MGISTTPVGGISQISITWLAGSLLLYNGQENFQTSIVNILSYVLHQADTVVENLTNLFSYLVSAKNVVPAELRGNIDGIHTQINLVSSTILNGIYVATALTVLALLGFLFSILGIQCLVHILVIIGWMLITVTFILSGMSLLVHNVVADTCIAMDDWRQNPTADSALEDIIPKVDNEMTQQIFNVTKATTYGAVSGVNGAILNVSNADNPPDLGPPPYFNQSGPLMPVLCNPYNADLTDRQCAAGEVDFKNSTEVWRTYICEVSESGICITPGRVTPDGYNWMLSLTNLTLRETGNPTLILQALGIWLKSLSCTPAKFLTPAFKHLQIAFLSSTDFTLCASCCSPLQHAARWLRILAGGKSHARGSLHVDSAAWYGRVAHMSAEEEEQGEEEDRKQ</sequence>
<keyword evidence="1" id="KW-1133">Transmembrane helix</keyword>
<dbReference type="PANTHER" id="PTHR31414">
    <property type="entry name" value="TRANSMEMBRANE PROTEIN DDB_G0292058"/>
    <property type="match status" value="1"/>
</dbReference>
<name>A0A5J5AYE8_9ASTE</name>
<dbReference type="OrthoDB" id="1937321at2759"/>